<dbReference type="InterPro" id="IPR008816">
    <property type="entry name" value="Gly_zipper_2TM_dom"/>
</dbReference>
<evidence type="ECO:0000259" key="5">
    <source>
        <dbReference type="Pfam" id="PF05433"/>
    </source>
</evidence>
<protein>
    <submittedName>
        <fullName evidence="6">Glycine zipper 2TM domain-containing protein</fullName>
    </submittedName>
</protein>
<keyword evidence="4" id="KW-0812">Transmembrane</keyword>
<organism evidence="6 7">
    <name type="scientific">Herbaspirillum chlorophenolicum</name>
    <dbReference type="NCBI Taxonomy" id="211589"/>
    <lineage>
        <taxon>Bacteria</taxon>
        <taxon>Pseudomonadati</taxon>
        <taxon>Pseudomonadota</taxon>
        <taxon>Betaproteobacteria</taxon>
        <taxon>Burkholderiales</taxon>
        <taxon>Oxalobacteraceae</taxon>
        <taxon>Herbaspirillum</taxon>
    </lineage>
</organism>
<dbReference type="EMBL" id="JBIUZV010000005">
    <property type="protein sequence ID" value="MFJ3046497.1"/>
    <property type="molecule type" value="Genomic_DNA"/>
</dbReference>
<keyword evidence="7" id="KW-1185">Reference proteome</keyword>
<dbReference type="RefSeq" id="WP_402700611.1">
    <property type="nucleotide sequence ID" value="NZ_JBIUZV010000005.1"/>
</dbReference>
<comment type="caution">
    <text evidence="6">The sequence shown here is derived from an EMBL/GenBank/DDBJ whole genome shotgun (WGS) entry which is preliminary data.</text>
</comment>
<accession>A0ABW8EZP8</accession>
<evidence type="ECO:0000313" key="6">
    <source>
        <dbReference type="EMBL" id="MFJ3046497.1"/>
    </source>
</evidence>
<evidence type="ECO:0000256" key="4">
    <source>
        <dbReference type="SAM" id="Phobius"/>
    </source>
</evidence>
<evidence type="ECO:0000313" key="7">
    <source>
        <dbReference type="Proteomes" id="UP001617427"/>
    </source>
</evidence>
<proteinExistence type="predicted"/>
<dbReference type="PANTHER" id="PTHR35603:SF2">
    <property type="entry name" value="OUTER MEMBRANE LIPOPROTEIN"/>
    <property type="match status" value="1"/>
</dbReference>
<dbReference type="Pfam" id="PF05433">
    <property type="entry name" value="Rick_17kDa_Anti"/>
    <property type="match status" value="1"/>
</dbReference>
<feature type="transmembrane region" description="Helical" evidence="4">
    <location>
        <begin position="17"/>
        <end position="40"/>
    </location>
</feature>
<sequence>MDTTVTKQSSSNRLHPLVAGAAVAVILASLVGVAAITGLLPSSNSTNSPQQVAAMEQQANQPQSNIQQQLPPQPAPVRQAVAPNAPAQAAPAPAICNSCGEVVAVRAIQHTPSTSGVGIAGGAIVGGLLGNQIGGGTGRTLATVAGAVGGGYAGNEVEKRTRTTTSYVVDVRMQNGKTRSFPQTADNWRAGDQVRVVNGHLEGRG</sequence>
<dbReference type="Proteomes" id="UP001617427">
    <property type="component" value="Unassembled WGS sequence"/>
</dbReference>
<evidence type="ECO:0000256" key="2">
    <source>
        <dbReference type="ARBA" id="ARBA00023136"/>
    </source>
</evidence>
<comment type="subcellular location">
    <subcellularLocation>
        <location evidence="1">Membrane</location>
    </subcellularLocation>
</comment>
<feature type="domain" description="Glycine zipper 2TM" evidence="5">
    <location>
        <begin position="118"/>
        <end position="158"/>
    </location>
</feature>
<reference evidence="6 7" key="1">
    <citation type="submission" date="2024-10" db="EMBL/GenBank/DDBJ databases">
        <title>The Natural Products Discovery Center: Release of the First 8490 Sequenced Strains for Exploring Actinobacteria Biosynthetic Diversity.</title>
        <authorList>
            <person name="Kalkreuter E."/>
            <person name="Kautsar S.A."/>
            <person name="Yang D."/>
            <person name="Bader C.D."/>
            <person name="Teijaro C.N."/>
            <person name="Fluegel L."/>
            <person name="Davis C.M."/>
            <person name="Simpson J.R."/>
            <person name="Lauterbach L."/>
            <person name="Steele A.D."/>
            <person name="Gui C."/>
            <person name="Meng S."/>
            <person name="Li G."/>
            <person name="Viehrig K."/>
            <person name="Ye F."/>
            <person name="Su P."/>
            <person name="Kiefer A.F."/>
            <person name="Nichols A."/>
            <person name="Cepeda A.J."/>
            <person name="Yan W."/>
            <person name="Fan B."/>
            <person name="Jiang Y."/>
            <person name="Adhikari A."/>
            <person name="Zheng C.-J."/>
            <person name="Schuster L."/>
            <person name="Cowan T.M."/>
            <person name="Smanski M.J."/>
            <person name="Chevrette M.G."/>
            <person name="De Carvalho L.P.S."/>
            <person name="Shen B."/>
        </authorList>
    </citation>
    <scope>NUCLEOTIDE SEQUENCE [LARGE SCALE GENOMIC DNA]</scope>
    <source>
        <strain evidence="6 7">NPDC087045</strain>
    </source>
</reference>
<keyword evidence="2 4" id="KW-0472">Membrane</keyword>
<feature type="region of interest" description="Disordered" evidence="3">
    <location>
        <begin position="44"/>
        <end position="84"/>
    </location>
</feature>
<dbReference type="InterPro" id="IPR051407">
    <property type="entry name" value="Bact_OM_lipoprot/Surf_antigen"/>
</dbReference>
<keyword evidence="4" id="KW-1133">Transmembrane helix</keyword>
<name>A0ABW8EZP8_9BURK</name>
<feature type="compositionally biased region" description="Low complexity" evidence="3">
    <location>
        <begin position="57"/>
        <end position="84"/>
    </location>
</feature>
<evidence type="ECO:0000256" key="1">
    <source>
        <dbReference type="ARBA" id="ARBA00004370"/>
    </source>
</evidence>
<dbReference type="PANTHER" id="PTHR35603">
    <property type="match status" value="1"/>
</dbReference>
<gene>
    <name evidence="6" type="ORF">ACIPEN_11755</name>
</gene>
<evidence type="ECO:0000256" key="3">
    <source>
        <dbReference type="SAM" id="MobiDB-lite"/>
    </source>
</evidence>